<proteinExistence type="predicted"/>
<sequence>MTNRACSASPPARRSPQFPSAWCSTATSARSPSSPSRSCPPSRSAFTKPSTWARWWFPTS</sequence>
<evidence type="ECO:0000313" key="2">
    <source>
        <dbReference type="EMBL" id="TXA06010.1"/>
    </source>
</evidence>
<organism evidence="2 3">
    <name type="scientific">Mycobacterium bovis</name>
    <dbReference type="NCBI Taxonomy" id="1765"/>
    <lineage>
        <taxon>Bacteria</taxon>
        <taxon>Bacillati</taxon>
        <taxon>Actinomycetota</taxon>
        <taxon>Actinomycetes</taxon>
        <taxon>Mycobacteriales</taxon>
        <taxon>Mycobacteriaceae</taxon>
        <taxon>Mycobacterium</taxon>
        <taxon>Mycobacterium tuberculosis complex</taxon>
    </lineage>
</organism>
<name>A0AB74LKQ8_MYCBI</name>
<gene>
    <name evidence="2" type="ORF">DKM16_07185</name>
</gene>
<reference evidence="3" key="1">
    <citation type="journal article" date="2019" name="Sci. Rep.">
        <title>Genomic Polymorphism Associated with the Emergence of Virulent Isolates of Mycobacterium bovis in the Nile Delta.</title>
        <authorList>
            <person name="Abdelaal H.F.M."/>
            <person name="Spalink D."/>
            <person name="Amer A."/>
            <person name="Steinberg H."/>
            <person name="Hashish E.A."/>
            <person name="Nasr E.A."/>
            <person name="Talaat A.M."/>
        </authorList>
    </citation>
    <scope>NUCLEOTIDE SEQUENCE [LARGE SCALE GENOMIC DNA]</scope>
    <source>
        <strain evidence="3">MBE9</strain>
    </source>
</reference>
<dbReference type="EMBL" id="QFYW01000001">
    <property type="protein sequence ID" value="TXA06010.1"/>
    <property type="molecule type" value="Genomic_DNA"/>
</dbReference>
<comment type="caution">
    <text evidence="2">The sequence shown here is derived from an EMBL/GenBank/DDBJ whole genome shotgun (WGS) entry which is preliminary data.</text>
</comment>
<evidence type="ECO:0000256" key="1">
    <source>
        <dbReference type="SAM" id="MobiDB-lite"/>
    </source>
</evidence>
<dbReference type="AlphaFoldDB" id="A0AB74LKQ8"/>
<dbReference type="Proteomes" id="UP000460362">
    <property type="component" value="Unassembled WGS sequence"/>
</dbReference>
<feature type="region of interest" description="Disordered" evidence="1">
    <location>
        <begin position="27"/>
        <end position="47"/>
    </location>
</feature>
<feature type="compositionally biased region" description="Low complexity" evidence="1">
    <location>
        <begin position="27"/>
        <end position="45"/>
    </location>
</feature>
<protein>
    <submittedName>
        <fullName evidence="2">Uncharacterized protein</fullName>
    </submittedName>
</protein>
<accession>A0AB74LKQ8</accession>
<evidence type="ECO:0000313" key="3">
    <source>
        <dbReference type="Proteomes" id="UP000460362"/>
    </source>
</evidence>